<evidence type="ECO:0000313" key="3">
    <source>
        <dbReference type="Proteomes" id="UP001499984"/>
    </source>
</evidence>
<evidence type="ECO:0000313" key="2">
    <source>
        <dbReference type="EMBL" id="GAA4067582.1"/>
    </source>
</evidence>
<accession>A0ABP7VIF3</accession>
<name>A0ABP7VIF3_9ACTN</name>
<evidence type="ECO:0000256" key="1">
    <source>
        <dbReference type="SAM" id="SignalP"/>
    </source>
</evidence>
<feature type="signal peptide" evidence="1">
    <location>
        <begin position="1"/>
        <end position="31"/>
    </location>
</feature>
<protein>
    <recommendedName>
        <fullName evidence="4">Calcium-binding protein</fullName>
    </recommendedName>
</protein>
<evidence type="ECO:0008006" key="4">
    <source>
        <dbReference type="Google" id="ProtNLM"/>
    </source>
</evidence>
<organism evidence="2 3">
    <name type="scientific">Streptomyces shaanxiensis</name>
    <dbReference type="NCBI Taxonomy" id="653357"/>
    <lineage>
        <taxon>Bacteria</taxon>
        <taxon>Bacillati</taxon>
        <taxon>Actinomycetota</taxon>
        <taxon>Actinomycetes</taxon>
        <taxon>Kitasatosporales</taxon>
        <taxon>Streptomycetaceae</taxon>
        <taxon>Streptomyces</taxon>
    </lineage>
</organism>
<dbReference type="Proteomes" id="UP001499984">
    <property type="component" value="Unassembled WGS sequence"/>
</dbReference>
<keyword evidence="3" id="KW-1185">Reference proteome</keyword>
<sequence>MKIVNTTLKRAVGPAVAAGLLVTALATPAAAQTPGSTVFRLFGSAYLSARTGVANQVTATVSSGRLILTDTTGLAVGGGCTRLSDTSADCGSVASTGRLSVGLGDGNDSFNGSSISLRSLVDAGLGTDNVTTGSGGDTIGVSDGVGNDTVDCGDGSDLVFRDAGDNIAANCERRY</sequence>
<proteinExistence type="predicted"/>
<feature type="chain" id="PRO_5047517168" description="Calcium-binding protein" evidence="1">
    <location>
        <begin position="32"/>
        <end position="175"/>
    </location>
</feature>
<keyword evidence="1" id="KW-0732">Signal</keyword>
<comment type="caution">
    <text evidence="2">The sequence shown here is derived from an EMBL/GenBank/DDBJ whole genome shotgun (WGS) entry which is preliminary data.</text>
</comment>
<gene>
    <name evidence="2" type="ORF">GCM10022233_48820</name>
</gene>
<dbReference type="EMBL" id="BAAAZY010000012">
    <property type="protein sequence ID" value="GAA4067582.1"/>
    <property type="molecule type" value="Genomic_DNA"/>
</dbReference>
<reference evidence="3" key="1">
    <citation type="journal article" date="2019" name="Int. J. Syst. Evol. Microbiol.">
        <title>The Global Catalogue of Microorganisms (GCM) 10K type strain sequencing project: providing services to taxonomists for standard genome sequencing and annotation.</title>
        <authorList>
            <consortium name="The Broad Institute Genomics Platform"/>
            <consortium name="The Broad Institute Genome Sequencing Center for Infectious Disease"/>
            <person name="Wu L."/>
            <person name="Ma J."/>
        </authorList>
    </citation>
    <scope>NUCLEOTIDE SEQUENCE [LARGE SCALE GENOMIC DNA]</scope>
    <source>
        <strain evidence="3">JCM 16925</strain>
    </source>
</reference>